<dbReference type="EMBL" id="GISG01259222">
    <property type="protein sequence ID" value="MBA4673523.1"/>
    <property type="molecule type" value="Transcribed_RNA"/>
</dbReference>
<reference evidence="1" key="2">
    <citation type="submission" date="2020-07" db="EMBL/GenBank/DDBJ databases">
        <authorList>
            <person name="Vera ALvarez R."/>
            <person name="Arias-Moreno D.M."/>
            <person name="Jimenez-Jacinto V."/>
            <person name="Jimenez-Bremont J.F."/>
            <person name="Swaminathan K."/>
            <person name="Moose S.P."/>
            <person name="Guerrero-Gonzalez M.L."/>
            <person name="Marino-Ramirez L."/>
            <person name="Landsman D."/>
            <person name="Rodriguez-Kessler M."/>
            <person name="Delgado-Sanchez P."/>
        </authorList>
    </citation>
    <scope>NUCLEOTIDE SEQUENCE</scope>
    <source>
        <tissue evidence="1">Cladode</tissue>
    </source>
</reference>
<protein>
    <submittedName>
        <fullName evidence="1">Uncharacterized protein</fullName>
    </submittedName>
</protein>
<evidence type="ECO:0000313" key="1">
    <source>
        <dbReference type="EMBL" id="MBA4673524.1"/>
    </source>
</evidence>
<accession>A0A7C9F9B6</accession>
<dbReference type="EMBL" id="GISG01259224">
    <property type="protein sequence ID" value="MBA4673524.1"/>
    <property type="molecule type" value="Transcribed_RNA"/>
</dbReference>
<name>A0A7C9F9B6_OPUST</name>
<dbReference type="EMBL" id="GISG01259219">
    <property type="protein sequence ID" value="MBA4673522.1"/>
    <property type="molecule type" value="Transcribed_RNA"/>
</dbReference>
<sequence>MLMMKVTKVLTGQWKRVRMLQRMAMFPLVSLVMAMITHMSMRKMGTMKMTIRLRVRVRLKEWPMHRKMEMGYHCHFQNVFCKQLNPLPSMFLHLYTKEQTIPVSFMEMTPSMCSLDFIKLYMKGYNRRKLIRHQLKGNGSLPMTRLLLICIPGS</sequence>
<dbReference type="AlphaFoldDB" id="A0A7C9F9B6"/>
<reference evidence="1" key="1">
    <citation type="journal article" date="2013" name="J. Plant Res.">
        <title>Effect of fungi and light on seed germination of three Opuntia species from semiarid lands of central Mexico.</title>
        <authorList>
            <person name="Delgado-Sanchez P."/>
            <person name="Jimenez-Bremont J.F."/>
            <person name="Guerrero-Gonzalez Mde L."/>
            <person name="Flores J."/>
        </authorList>
    </citation>
    <scope>NUCLEOTIDE SEQUENCE</scope>
    <source>
        <tissue evidence="1">Cladode</tissue>
    </source>
</reference>
<proteinExistence type="predicted"/>
<organism evidence="1">
    <name type="scientific">Opuntia streptacantha</name>
    <name type="common">Prickly pear cactus</name>
    <name type="synonym">Opuntia cardona</name>
    <dbReference type="NCBI Taxonomy" id="393608"/>
    <lineage>
        <taxon>Eukaryota</taxon>
        <taxon>Viridiplantae</taxon>
        <taxon>Streptophyta</taxon>
        <taxon>Embryophyta</taxon>
        <taxon>Tracheophyta</taxon>
        <taxon>Spermatophyta</taxon>
        <taxon>Magnoliopsida</taxon>
        <taxon>eudicotyledons</taxon>
        <taxon>Gunneridae</taxon>
        <taxon>Pentapetalae</taxon>
        <taxon>Caryophyllales</taxon>
        <taxon>Cactineae</taxon>
        <taxon>Cactaceae</taxon>
        <taxon>Opuntioideae</taxon>
        <taxon>Opuntia</taxon>
    </lineage>
</organism>